<evidence type="ECO:0008006" key="4">
    <source>
        <dbReference type="Google" id="ProtNLM"/>
    </source>
</evidence>
<comment type="caution">
    <text evidence="2">The sequence shown here is derived from an EMBL/GenBank/DDBJ whole genome shotgun (WGS) entry which is preliminary data.</text>
</comment>
<organism evidence="2 3">
    <name type="scientific">Vallicoccus soli</name>
    <dbReference type="NCBI Taxonomy" id="2339232"/>
    <lineage>
        <taxon>Bacteria</taxon>
        <taxon>Bacillati</taxon>
        <taxon>Actinomycetota</taxon>
        <taxon>Actinomycetes</taxon>
        <taxon>Motilibacterales</taxon>
        <taxon>Vallicoccaceae</taxon>
        <taxon>Vallicoccus</taxon>
    </lineage>
</organism>
<sequence length="229" mass="22906">MTRTQKWSAGTAVLAVLLLLAGWFLLVAPQRSTAAGLRLEAVAAEQANQGLLTEIHQLQAQSAELPAKREVLEAISRKLPADVQLPALVRALTGASAAAGAELQAMAPGVPQALAPADAAAVGSAAAATVSAVPVTLTAGGEFAQLDRFLFELERLDRAFLVTGLTLRGGDGAEVATTSATALAGPLTLEVQGQVFVDAAAVPTATSVPGTTATTPTPTTGTAPAPAAS</sequence>
<dbReference type="AlphaFoldDB" id="A0A3A3Z4W5"/>
<feature type="region of interest" description="Disordered" evidence="1">
    <location>
        <begin position="206"/>
        <end position="229"/>
    </location>
</feature>
<gene>
    <name evidence="2" type="ORF">D5H78_05710</name>
</gene>
<dbReference type="GO" id="GO:0043107">
    <property type="term" value="P:type IV pilus-dependent motility"/>
    <property type="evidence" value="ECO:0007669"/>
    <property type="project" value="InterPro"/>
</dbReference>
<dbReference type="Pfam" id="PF04350">
    <property type="entry name" value="PilO"/>
    <property type="match status" value="1"/>
</dbReference>
<dbReference type="InterPro" id="IPR007445">
    <property type="entry name" value="PilO"/>
</dbReference>
<protein>
    <recommendedName>
        <fullName evidence="4">Type 4a pilus biogenesis protein PilO</fullName>
    </recommendedName>
</protein>
<reference evidence="2 3" key="1">
    <citation type="submission" date="2018-09" db="EMBL/GenBank/DDBJ databases">
        <title>YIM 75000 draft genome.</title>
        <authorList>
            <person name="Tang S."/>
            <person name="Feng Y."/>
        </authorList>
    </citation>
    <scope>NUCLEOTIDE SEQUENCE [LARGE SCALE GENOMIC DNA]</scope>
    <source>
        <strain evidence="2 3">YIM 75000</strain>
    </source>
</reference>
<proteinExistence type="predicted"/>
<dbReference type="Gene3D" id="3.30.70.60">
    <property type="match status" value="1"/>
</dbReference>
<dbReference type="Proteomes" id="UP000265614">
    <property type="component" value="Unassembled WGS sequence"/>
</dbReference>
<accession>A0A3A3Z4W5</accession>
<evidence type="ECO:0000256" key="1">
    <source>
        <dbReference type="SAM" id="MobiDB-lite"/>
    </source>
</evidence>
<evidence type="ECO:0000313" key="3">
    <source>
        <dbReference type="Proteomes" id="UP000265614"/>
    </source>
</evidence>
<name>A0A3A3Z4W5_9ACTN</name>
<dbReference type="EMBL" id="QZEZ01000002">
    <property type="protein sequence ID" value="RJK96768.1"/>
    <property type="molecule type" value="Genomic_DNA"/>
</dbReference>
<dbReference type="InterPro" id="IPR014717">
    <property type="entry name" value="Transl_elong_EF1B/ribsomal_bS6"/>
</dbReference>
<dbReference type="RefSeq" id="WP_119949484.1">
    <property type="nucleotide sequence ID" value="NZ_QZEZ01000002.1"/>
</dbReference>
<dbReference type="GO" id="GO:0043683">
    <property type="term" value="P:type IV pilus assembly"/>
    <property type="evidence" value="ECO:0007669"/>
    <property type="project" value="InterPro"/>
</dbReference>
<keyword evidence="3" id="KW-1185">Reference proteome</keyword>
<evidence type="ECO:0000313" key="2">
    <source>
        <dbReference type="EMBL" id="RJK96768.1"/>
    </source>
</evidence>